<evidence type="ECO:0000313" key="6">
    <source>
        <dbReference type="EMBL" id="PRY73169.1"/>
    </source>
</evidence>
<dbReference type="FunFam" id="3.40.605.10:FF:000001">
    <property type="entry name" value="Aldehyde dehydrogenase 1"/>
    <property type="match status" value="1"/>
</dbReference>
<keyword evidence="2 4" id="KW-0560">Oxidoreductase</keyword>
<organism evidence="6 7">
    <name type="scientific">Halomonas ventosae</name>
    <dbReference type="NCBI Taxonomy" id="229007"/>
    <lineage>
        <taxon>Bacteria</taxon>
        <taxon>Pseudomonadati</taxon>
        <taxon>Pseudomonadota</taxon>
        <taxon>Gammaproteobacteria</taxon>
        <taxon>Oceanospirillales</taxon>
        <taxon>Halomonadaceae</taxon>
        <taxon>Halomonas</taxon>
    </lineage>
</organism>
<evidence type="ECO:0000256" key="4">
    <source>
        <dbReference type="RuleBase" id="RU003345"/>
    </source>
</evidence>
<comment type="caution">
    <text evidence="6">The sequence shown here is derived from an EMBL/GenBank/DDBJ whole genome shotgun (WGS) entry which is preliminary data.</text>
</comment>
<dbReference type="FunFam" id="3.40.309.10:FF:000012">
    <property type="entry name" value="Betaine aldehyde dehydrogenase"/>
    <property type="match status" value="1"/>
</dbReference>
<evidence type="ECO:0000256" key="1">
    <source>
        <dbReference type="ARBA" id="ARBA00009986"/>
    </source>
</evidence>
<dbReference type="PROSITE" id="PS00070">
    <property type="entry name" value="ALDEHYDE_DEHYDR_CYS"/>
    <property type="match status" value="1"/>
</dbReference>
<dbReference type="InterPro" id="IPR016160">
    <property type="entry name" value="Ald_DH_CS_CYS"/>
</dbReference>
<name>A0A2T0VRJ9_9GAMM</name>
<proteinExistence type="inferred from homology"/>
<evidence type="ECO:0000259" key="5">
    <source>
        <dbReference type="Pfam" id="PF00171"/>
    </source>
</evidence>
<dbReference type="PROSITE" id="PS00687">
    <property type="entry name" value="ALDEHYDE_DEHYDR_GLU"/>
    <property type="match status" value="1"/>
</dbReference>
<dbReference type="InterPro" id="IPR016163">
    <property type="entry name" value="Ald_DH_C"/>
</dbReference>
<comment type="similarity">
    <text evidence="1 4">Belongs to the aldehyde dehydrogenase family.</text>
</comment>
<keyword evidence="7" id="KW-1185">Reference proteome</keyword>
<feature type="active site" evidence="3">
    <location>
        <position position="268"/>
    </location>
</feature>
<dbReference type="AlphaFoldDB" id="A0A2T0VRJ9"/>
<dbReference type="InterPro" id="IPR016161">
    <property type="entry name" value="Ald_DH/histidinol_DH"/>
</dbReference>
<protein>
    <submittedName>
        <fullName evidence="6">Gamma-glutamyl-gamma-aminobutyraldehyde dehydrogenase</fullName>
    </submittedName>
</protein>
<evidence type="ECO:0000256" key="3">
    <source>
        <dbReference type="PROSITE-ProRule" id="PRU10007"/>
    </source>
</evidence>
<evidence type="ECO:0000256" key="2">
    <source>
        <dbReference type="ARBA" id="ARBA00023002"/>
    </source>
</evidence>
<dbReference type="Proteomes" id="UP000239896">
    <property type="component" value="Unassembled WGS sequence"/>
</dbReference>
<dbReference type="InterPro" id="IPR029510">
    <property type="entry name" value="Ald_DH_CS_GLU"/>
</dbReference>
<accession>A0A2T0VRJ9</accession>
<dbReference type="EMBL" id="PVTM01000002">
    <property type="protein sequence ID" value="PRY73169.1"/>
    <property type="molecule type" value="Genomic_DNA"/>
</dbReference>
<dbReference type="InterPro" id="IPR016162">
    <property type="entry name" value="Ald_DH_N"/>
</dbReference>
<evidence type="ECO:0000313" key="7">
    <source>
        <dbReference type="Proteomes" id="UP000239896"/>
    </source>
</evidence>
<dbReference type="PANTHER" id="PTHR11699">
    <property type="entry name" value="ALDEHYDE DEHYDROGENASE-RELATED"/>
    <property type="match status" value="1"/>
</dbReference>
<dbReference type="GO" id="GO:0004030">
    <property type="term" value="F:aldehyde dehydrogenase [NAD(P)+] activity"/>
    <property type="evidence" value="ECO:0007669"/>
    <property type="project" value="UniProtKB-ARBA"/>
</dbReference>
<dbReference type="InterPro" id="IPR015590">
    <property type="entry name" value="Aldehyde_DH_dom"/>
</dbReference>
<reference evidence="6 7" key="1">
    <citation type="submission" date="2018-03" db="EMBL/GenBank/DDBJ databases">
        <title>Comparative analysis of microorganisms from saline springs in Andes Mountain Range, Colombia.</title>
        <authorList>
            <person name="Rubin E."/>
        </authorList>
    </citation>
    <scope>NUCLEOTIDE SEQUENCE [LARGE SCALE GENOMIC DNA]</scope>
    <source>
        <strain evidence="6 7">USBA 854</strain>
    </source>
</reference>
<gene>
    <name evidence="6" type="ORF">BCL64_102249</name>
</gene>
<dbReference type="Gene3D" id="3.40.605.10">
    <property type="entry name" value="Aldehyde Dehydrogenase, Chain A, domain 1"/>
    <property type="match status" value="1"/>
</dbReference>
<dbReference type="RefSeq" id="WP_106229572.1">
    <property type="nucleotide sequence ID" value="NZ_PVTM01000002.1"/>
</dbReference>
<dbReference type="SUPFAM" id="SSF53720">
    <property type="entry name" value="ALDH-like"/>
    <property type="match status" value="1"/>
</dbReference>
<dbReference type="CDD" id="cd07112">
    <property type="entry name" value="ALDH_GABALDH-PuuC"/>
    <property type="match status" value="1"/>
</dbReference>
<dbReference type="Pfam" id="PF00171">
    <property type="entry name" value="Aldedh"/>
    <property type="match status" value="1"/>
</dbReference>
<dbReference type="Gene3D" id="3.40.309.10">
    <property type="entry name" value="Aldehyde Dehydrogenase, Chain A, domain 2"/>
    <property type="match status" value="1"/>
</dbReference>
<sequence>MTDLLTQDAIARQIERLEYRHLAFIDGRFVPARSGETFETLNPATGDVLTHIAACNAEDVDLAVQAARRAFEAGVWSGLAPAERKSILQRFADLIDANCLELAVLEALEAGKPIGECYGVDIPDTANTIRWHAEATDKLNDAVTPTDKSVLSLVKREPIGVVGAVLPWNFPAMMAGWKLGPALATGNSVVLKPAELTSLSTLRLAELAHEAGIPAGVLNVVPGLGHEAGKAIGEHPDIDLVAFTGSTEVGRKFLGYSAASNLKRVVLECGGKNPQLVMPDVSDIGAVASNVLAAAFWNMGENCSAGSRLIVHRSIKDELLDEIVRQLDTDWKTGDPLDPDVNLGALIEKAHLDKVLAHIERARADGLKLVTGGERLREESGGYFVAPAIFDEVPGDAAVARDEIFGPVLAVIPFDTEEEAIAIANDTCYGLAASLWSEDLNTVHRMAAAIRAGTVSVNCFSEGDITTPFGGYKQSGFGGRDKSLYAHDQYCELKTTWIQLA</sequence>
<feature type="domain" description="Aldehyde dehydrogenase" evidence="5">
    <location>
        <begin position="30"/>
        <end position="495"/>
    </location>
</feature>